<dbReference type="AlphaFoldDB" id="A0A4Y3PMQ0"/>
<comment type="caution">
    <text evidence="3">The sequence shown here is derived from an EMBL/GenBank/DDBJ whole genome shotgun (WGS) entry which is preliminary data.</text>
</comment>
<dbReference type="Proteomes" id="UP000316882">
    <property type="component" value="Unassembled WGS sequence"/>
</dbReference>
<evidence type="ECO:0000313" key="3">
    <source>
        <dbReference type="EMBL" id="GEB34693.1"/>
    </source>
</evidence>
<evidence type="ECO:0000256" key="1">
    <source>
        <dbReference type="SAM" id="MobiDB-lite"/>
    </source>
</evidence>
<accession>A0A4Y3PMQ0</accession>
<name>A0A4Y3PMQ0_BREPA</name>
<organism evidence="3 4">
    <name type="scientific">Brevibacillus parabrevis</name>
    <dbReference type="NCBI Taxonomy" id="54914"/>
    <lineage>
        <taxon>Bacteria</taxon>
        <taxon>Bacillati</taxon>
        <taxon>Bacillota</taxon>
        <taxon>Bacilli</taxon>
        <taxon>Bacillales</taxon>
        <taxon>Paenibacillaceae</taxon>
        <taxon>Brevibacillus</taxon>
    </lineage>
</organism>
<dbReference type="STRING" id="54914.AV540_19130"/>
<dbReference type="Gene3D" id="3.10.450.40">
    <property type="match status" value="1"/>
</dbReference>
<dbReference type="InterPro" id="IPR025711">
    <property type="entry name" value="PepSY"/>
</dbReference>
<reference evidence="3 4" key="1">
    <citation type="submission" date="2019-06" db="EMBL/GenBank/DDBJ databases">
        <title>Whole genome shotgun sequence of Brevibacillus parabrevis NBRC 12334.</title>
        <authorList>
            <person name="Hosoyama A."/>
            <person name="Uohara A."/>
            <person name="Ohji S."/>
            <person name="Ichikawa N."/>
        </authorList>
    </citation>
    <scope>NUCLEOTIDE SEQUENCE [LARGE SCALE GENOMIC DNA]</scope>
    <source>
        <strain evidence="3 4">NBRC 12334</strain>
    </source>
</reference>
<dbReference type="Pfam" id="PF03413">
    <property type="entry name" value="PepSY"/>
    <property type="match status" value="2"/>
</dbReference>
<dbReference type="EMBL" id="BJMH01000026">
    <property type="protein sequence ID" value="GEB34693.1"/>
    <property type="molecule type" value="Genomic_DNA"/>
</dbReference>
<evidence type="ECO:0000313" key="4">
    <source>
        <dbReference type="Proteomes" id="UP000316882"/>
    </source>
</evidence>
<protein>
    <recommendedName>
        <fullName evidence="2">PepSY domain-containing protein</fullName>
    </recommendedName>
</protein>
<gene>
    <name evidence="3" type="ORF">BPA01_42730</name>
</gene>
<evidence type="ECO:0000259" key="2">
    <source>
        <dbReference type="Pfam" id="PF03413"/>
    </source>
</evidence>
<proteinExistence type="predicted"/>
<feature type="domain" description="PepSY" evidence="2">
    <location>
        <begin position="48"/>
        <end position="90"/>
    </location>
</feature>
<keyword evidence="4" id="KW-1185">Reference proteome</keyword>
<dbReference type="RefSeq" id="WP_122964899.1">
    <property type="nucleotide sequence ID" value="NZ_BJMH01000026.1"/>
</dbReference>
<feature type="region of interest" description="Disordered" evidence="1">
    <location>
        <begin position="95"/>
        <end position="123"/>
    </location>
</feature>
<feature type="domain" description="PepSY" evidence="2">
    <location>
        <begin position="128"/>
        <end position="185"/>
    </location>
</feature>
<sequence length="189" mass="20475">MKQRRVWWLLALLFAAAAVFALSRIAGGEPEAGRTIGEVEESLSARYGKVISALEKTGEAGREVYVGTVENETGTYQVVADAETGRVIRITPLAKKQTPPDKTVQPVDESKETPPAPPANNELAKSGISLDRAKQIALQQVAGTFDSIEVEHKNGATVYEVEIKTAESREVKVSIDPLTGQVLSIMWED</sequence>